<dbReference type="AlphaFoldDB" id="A0A418LYJ9"/>
<organism evidence="3 4">
    <name type="scientific">Fibrisoma montanum</name>
    <dbReference type="NCBI Taxonomy" id="2305895"/>
    <lineage>
        <taxon>Bacteria</taxon>
        <taxon>Pseudomonadati</taxon>
        <taxon>Bacteroidota</taxon>
        <taxon>Cytophagia</taxon>
        <taxon>Cytophagales</taxon>
        <taxon>Spirosomataceae</taxon>
        <taxon>Fibrisoma</taxon>
    </lineage>
</organism>
<proteinExistence type="predicted"/>
<keyword evidence="1" id="KW-0732">Signal</keyword>
<evidence type="ECO:0000313" key="4">
    <source>
        <dbReference type="Proteomes" id="UP000283523"/>
    </source>
</evidence>
<accession>A0A418LYJ9</accession>
<evidence type="ECO:0000259" key="2">
    <source>
        <dbReference type="SMART" id="SM00429"/>
    </source>
</evidence>
<comment type="caution">
    <text evidence="3">The sequence shown here is derived from an EMBL/GenBank/DDBJ whole genome shotgun (WGS) entry which is preliminary data.</text>
</comment>
<dbReference type="Proteomes" id="UP000283523">
    <property type="component" value="Unassembled WGS sequence"/>
</dbReference>
<evidence type="ECO:0000313" key="3">
    <source>
        <dbReference type="EMBL" id="RIV18285.1"/>
    </source>
</evidence>
<feature type="signal peptide" evidence="1">
    <location>
        <begin position="1"/>
        <end position="23"/>
    </location>
</feature>
<dbReference type="InterPro" id="IPR013783">
    <property type="entry name" value="Ig-like_fold"/>
</dbReference>
<keyword evidence="4" id="KW-1185">Reference proteome</keyword>
<dbReference type="Pfam" id="PF01833">
    <property type="entry name" value="TIG"/>
    <property type="match status" value="1"/>
</dbReference>
<dbReference type="EMBL" id="QXED01000012">
    <property type="protein sequence ID" value="RIV18285.1"/>
    <property type="molecule type" value="Genomic_DNA"/>
</dbReference>
<dbReference type="SUPFAM" id="SSF81296">
    <property type="entry name" value="E set domains"/>
    <property type="match status" value="1"/>
</dbReference>
<dbReference type="CDD" id="cd00102">
    <property type="entry name" value="IPT"/>
    <property type="match status" value="1"/>
</dbReference>
<gene>
    <name evidence="3" type="ORF">DYU11_29035</name>
</gene>
<protein>
    <submittedName>
        <fullName evidence="3">Cell shape-determining protein MreB</fullName>
    </submittedName>
</protein>
<sequence>MQLLKSWKYSLLLLLGLTVAITACDNDDEPEAVLSITGVNPTSAPISSTVTITGTQFNSTPASNTVTFGGNAVATVVSASPTQLVVTVPANAQNGAITVATGSQTATSTQQFTLANRPVITIAGNITANQNWTAGNVYELRGFVNVDNNAVLTIEPGTLIKGAGRDQDPSGQQRGATLIIRPGSRLEARGTAAAPIVFTSARAAGQRARGDWGGIFLIGRAPINRPGSELIEGGIGGTTGTFNEPQDNSGTLQYVRIEFSGIALLPNSESNGLTMYGVGSGTTIDHVQVSFGGDDAFEWFGGTVNCKYLVALRNFDDDWDVDFGYSGKVQYGVSLRDPNVADVSGSNGFESDNFNPGAPATGPNAGLPLTSAVFANMSNFVFSGAPSNAPTSGGSGPFQSGMHLRRNTSISIFNSLVFGYPEGLRLDAQTGTKNTLENATAGNLQLRGIVVANTTTPVRGAQNVTNDEATAFFNTAAFGNRVYATSDIAQLLLNAQNFNLTAPNFLPQSGSPLLSGAIWDGKGADNFFTKEQFRGAFGTTDWTQGWTNWDPNSTPYN</sequence>
<dbReference type="PROSITE" id="PS51257">
    <property type="entry name" value="PROKAR_LIPOPROTEIN"/>
    <property type="match status" value="1"/>
</dbReference>
<dbReference type="Gene3D" id="2.60.40.10">
    <property type="entry name" value="Immunoglobulins"/>
    <property type="match status" value="1"/>
</dbReference>
<evidence type="ECO:0000256" key="1">
    <source>
        <dbReference type="SAM" id="SignalP"/>
    </source>
</evidence>
<dbReference type="InterPro" id="IPR014756">
    <property type="entry name" value="Ig_E-set"/>
</dbReference>
<dbReference type="OrthoDB" id="1521716at2"/>
<dbReference type="PANTHER" id="PTHR41339">
    <property type="entry name" value="LIPL48"/>
    <property type="match status" value="1"/>
</dbReference>
<dbReference type="InterPro" id="IPR002909">
    <property type="entry name" value="IPT_dom"/>
</dbReference>
<dbReference type="PANTHER" id="PTHR41339:SF1">
    <property type="entry name" value="SECRETED PROTEIN"/>
    <property type="match status" value="1"/>
</dbReference>
<name>A0A418LYJ9_9BACT</name>
<reference evidence="3 4" key="1">
    <citation type="submission" date="2018-08" db="EMBL/GenBank/DDBJ databases">
        <title>Fibrisoma montanum sp. nov., isolated from Danxia mountain soil.</title>
        <authorList>
            <person name="Huang Y."/>
        </authorList>
    </citation>
    <scope>NUCLEOTIDE SEQUENCE [LARGE SCALE GENOMIC DNA]</scope>
    <source>
        <strain evidence="3 4">HYT19</strain>
    </source>
</reference>
<feature type="chain" id="PRO_5019080397" evidence="1">
    <location>
        <begin position="24"/>
        <end position="557"/>
    </location>
</feature>
<dbReference type="RefSeq" id="WP_119671254.1">
    <property type="nucleotide sequence ID" value="NZ_QXED01000012.1"/>
</dbReference>
<dbReference type="SMART" id="SM00429">
    <property type="entry name" value="IPT"/>
    <property type="match status" value="1"/>
</dbReference>
<feature type="domain" description="IPT/TIG" evidence="2">
    <location>
        <begin position="33"/>
        <end position="115"/>
    </location>
</feature>